<dbReference type="InterPro" id="IPR029063">
    <property type="entry name" value="SAM-dependent_MTases_sf"/>
</dbReference>
<dbReference type="Gene3D" id="3.40.50.150">
    <property type="entry name" value="Vaccinia Virus protein VP39"/>
    <property type="match status" value="1"/>
</dbReference>
<evidence type="ECO:0000313" key="2">
    <source>
        <dbReference type="EMBL" id="GFH45536.1"/>
    </source>
</evidence>
<gene>
    <name evidence="2" type="ORF">CTEN210_02010</name>
</gene>
<keyword evidence="3" id="KW-1185">Reference proteome</keyword>
<evidence type="ECO:0000259" key="1">
    <source>
        <dbReference type="Pfam" id="PF05050"/>
    </source>
</evidence>
<dbReference type="InterPro" id="IPR006342">
    <property type="entry name" value="FkbM_mtfrase"/>
</dbReference>
<proteinExistence type="predicted"/>
<dbReference type="NCBIfam" id="TIGR01444">
    <property type="entry name" value="fkbM_fam"/>
    <property type="match status" value="1"/>
</dbReference>
<comment type="caution">
    <text evidence="2">The sequence shown here is derived from an EMBL/GenBank/DDBJ whole genome shotgun (WGS) entry which is preliminary data.</text>
</comment>
<dbReference type="SUPFAM" id="SSF53335">
    <property type="entry name" value="S-adenosyl-L-methionine-dependent methyltransferases"/>
    <property type="match status" value="1"/>
</dbReference>
<sequence>MPFPRRIPRKRRTRKNFANKKIFILLVAFSLYLILDRYNKKKDNTVTDQLLSFVSTPKAPTSSSNEERAEDGHEYFVISHTDPNPVLTKAFEQSIQKSWQRKSFQEQIRDSKFSCDWTTFNSTTGKTTEFCTHPFRDIVSARIRNKHRWYDCDALPKLWNEKSIDENSLYLEIGANIGSCVVEMLLSTNANIIAFEPHPMNQFNLMSTLSRMPEEYQKRLVLFPIGLGDQTMKSRIYSGHNNLGNSNIGTFVKDAESQVAKEEFQFDVYVKRLNDVLDLDNVNVPLLKLDSQGFECKILEGMGKSIAGKIDSIKFEFAKKWLDGQKCEDLLPRLRKYGFQVTRENGKEVLEDNPNYHLAEMLARKPIRNVDGSQK</sequence>
<evidence type="ECO:0000313" key="3">
    <source>
        <dbReference type="Proteomes" id="UP001054902"/>
    </source>
</evidence>
<dbReference type="EMBL" id="BLLK01000020">
    <property type="protein sequence ID" value="GFH45536.1"/>
    <property type="molecule type" value="Genomic_DNA"/>
</dbReference>
<dbReference type="Pfam" id="PF05050">
    <property type="entry name" value="Methyltransf_21"/>
    <property type="match status" value="1"/>
</dbReference>
<dbReference type="Proteomes" id="UP001054902">
    <property type="component" value="Unassembled WGS sequence"/>
</dbReference>
<accession>A0AAD3CGR9</accession>
<protein>
    <recommendedName>
        <fullName evidence="1">Methyltransferase FkbM domain-containing protein</fullName>
    </recommendedName>
</protein>
<dbReference type="AlphaFoldDB" id="A0AAD3CGR9"/>
<dbReference type="PANTHER" id="PTHR34203:SF15">
    <property type="entry name" value="SLL1173 PROTEIN"/>
    <property type="match status" value="1"/>
</dbReference>
<reference evidence="2 3" key="1">
    <citation type="journal article" date="2021" name="Sci. Rep.">
        <title>The genome of the diatom Chaetoceros tenuissimus carries an ancient integrated fragment of an extant virus.</title>
        <authorList>
            <person name="Hongo Y."/>
            <person name="Kimura K."/>
            <person name="Takaki Y."/>
            <person name="Yoshida Y."/>
            <person name="Baba S."/>
            <person name="Kobayashi G."/>
            <person name="Nagasaki K."/>
            <person name="Hano T."/>
            <person name="Tomaru Y."/>
        </authorList>
    </citation>
    <scope>NUCLEOTIDE SEQUENCE [LARGE SCALE GENOMIC DNA]</scope>
    <source>
        <strain evidence="2 3">NIES-3715</strain>
    </source>
</reference>
<name>A0AAD3CGR9_9STRA</name>
<feature type="domain" description="Methyltransferase FkbM" evidence="1">
    <location>
        <begin position="172"/>
        <end position="340"/>
    </location>
</feature>
<dbReference type="InterPro" id="IPR052514">
    <property type="entry name" value="SAM-dependent_MTase"/>
</dbReference>
<organism evidence="2 3">
    <name type="scientific">Chaetoceros tenuissimus</name>
    <dbReference type="NCBI Taxonomy" id="426638"/>
    <lineage>
        <taxon>Eukaryota</taxon>
        <taxon>Sar</taxon>
        <taxon>Stramenopiles</taxon>
        <taxon>Ochrophyta</taxon>
        <taxon>Bacillariophyta</taxon>
        <taxon>Coscinodiscophyceae</taxon>
        <taxon>Chaetocerotophycidae</taxon>
        <taxon>Chaetocerotales</taxon>
        <taxon>Chaetocerotaceae</taxon>
        <taxon>Chaetoceros</taxon>
    </lineage>
</organism>
<dbReference type="PANTHER" id="PTHR34203">
    <property type="entry name" value="METHYLTRANSFERASE, FKBM FAMILY PROTEIN"/>
    <property type="match status" value="1"/>
</dbReference>